<proteinExistence type="inferred from homology"/>
<dbReference type="InterPro" id="IPR044095">
    <property type="entry name" value="ADCK2_dom"/>
</dbReference>
<sequence>MRFQFHHHFASFRFPNYRKLGYNIRFSLPRRAHYILLLPTAICLSQPRVLAYNDVLKPDPSGDTFEMGLYIASQKELRELSKHPERVKTSRNCVSRFILYIVHQLDTKFLEPIQTVLRFFTLSAVFVPVLLAYPITYFGHTVSIHGNTTIVKETYGSLIWYQIVRRALEFAGPTFIKLGQWAGSRTDIFAEGLCLELCNLHSNAKPHSLKYTKEQIVKALGVESFDDIFEEFDAKTLGCGAVAQVYVGKLTDKIIKQKQIHLGPDQNKWCAVKVVHPKATKQISRDLKIMKFFAVAIDMLPTMEWLSLPTEVEQFSVLMNLQLDLRIEVNNLRKFNENFEGDPCVKFPQGFPELTSRNVLFEEYIHGFPMEMFLKVKKYISNPGLCQKVSSPFIRSFLKMMILDDFIHSDLHAGNIMIRFLKTDKSEKHILSTEAEMFEVVNNLRRMHRDNDPKFIDTLRSVLTQYTPQICFIDTGLITELNDRNRVNFIALFNALALFNGYRAGELMIERSRTPETAIDKELFAIKVEKLVNNVRKRTFTLGNVSIGDLLHQMLTMVRSHHVRMEGDFVSVVVAILLLEGIGRQLDPDLDLFASSLPFLREFGMKREHKDKLQAVGKWPMIKTWLGLELRQFVNLSVKQIDDMVKTDQLCPSY</sequence>
<reference evidence="4" key="1">
    <citation type="journal article" date="2012" name="G3 (Bethesda)">
        <title>Pichia sorbitophila, an interspecies yeast hybrid reveals early steps of genome resolution following polyploidization.</title>
        <authorList>
            <person name="Leh Louis V."/>
            <person name="Despons L."/>
            <person name="Friedrich A."/>
            <person name="Martin T."/>
            <person name="Durrens P."/>
            <person name="Casaregola S."/>
            <person name="Neuveglise C."/>
            <person name="Fairhead C."/>
            <person name="Marck C."/>
            <person name="Cruz J.A."/>
            <person name="Straub M.L."/>
            <person name="Kugler V."/>
            <person name="Sacerdot C."/>
            <person name="Uzunov Z."/>
            <person name="Thierry A."/>
            <person name="Weiss S."/>
            <person name="Bleykasten C."/>
            <person name="De Montigny J."/>
            <person name="Jacques N."/>
            <person name="Jung P."/>
            <person name="Lemaire M."/>
            <person name="Mallet S."/>
            <person name="Morel G."/>
            <person name="Richard G.F."/>
            <person name="Sarkar A."/>
            <person name="Savel G."/>
            <person name="Schacherer J."/>
            <person name="Seret M.L."/>
            <person name="Talla E."/>
            <person name="Samson G."/>
            <person name="Jubin C."/>
            <person name="Poulain J."/>
            <person name="Vacherie B."/>
            <person name="Barbe V."/>
            <person name="Pelletier E."/>
            <person name="Sherman D.J."/>
            <person name="Westhof E."/>
            <person name="Weissenbach J."/>
            <person name="Baret P.V."/>
            <person name="Wincker P."/>
            <person name="Gaillardin C."/>
            <person name="Dujon B."/>
            <person name="Souciet J.L."/>
        </authorList>
    </citation>
    <scope>NUCLEOTIDE SEQUENCE [LARGE SCALE GENOMIC DNA]</scope>
    <source>
        <strain evidence="4">CBS 270.75 / DBVPG 7215 / KCTC 17166 / NRRL Y-17582</strain>
    </source>
</reference>
<evidence type="ECO:0000313" key="4">
    <source>
        <dbReference type="Proteomes" id="UP000006790"/>
    </source>
</evidence>
<dbReference type="Pfam" id="PF03109">
    <property type="entry name" value="ABC1"/>
    <property type="match status" value="1"/>
</dbReference>
<dbReference type="FunCoup" id="G8JVT0">
    <property type="interactions" value="83"/>
</dbReference>
<dbReference type="EMBL" id="CP002503">
    <property type="protein sequence ID" value="AET40945.1"/>
    <property type="molecule type" value="Genomic_DNA"/>
</dbReference>
<protein>
    <recommendedName>
        <fullName evidence="2">ABC1 atypical kinase-like domain-containing protein</fullName>
    </recommendedName>
</protein>
<dbReference type="CDD" id="cd13971">
    <property type="entry name" value="ADCK2-like"/>
    <property type="match status" value="1"/>
</dbReference>
<dbReference type="AlphaFoldDB" id="G8JVT0"/>
<dbReference type="KEGG" id="erc:Ecym_7093"/>
<dbReference type="RefSeq" id="XP_003647762.1">
    <property type="nucleotide sequence ID" value="XM_003647714.1"/>
</dbReference>
<dbReference type="GO" id="GO:0055091">
    <property type="term" value="P:phospholipid homeostasis"/>
    <property type="evidence" value="ECO:0007669"/>
    <property type="project" value="EnsemblFungi"/>
</dbReference>
<dbReference type="PANTHER" id="PTHR45890">
    <property type="entry name" value="AARF DOMAIN CONTAINING KINASE 2 (PREDICTED)"/>
    <property type="match status" value="1"/>
</dbReference>
<dbReference type="GO" id="GO:0005743">
    <property type="term" value="C:mitochondrial inner membrane"/>
    <property type="evidence" value="ECO:0007669"/>
    <property type="project" value="EnsemblFungi"/>
</dbReference>
<name>G8JVT0_ERECY</name>
<dbReference type="GeneID" id="11469354"/>
<evidence type="ECO:0000313" key="3">
    <source>
        <dbReference type="EMBL" id="AET40945.1"/>
    </source>
</evidence>
<dbReference type="Proteomes" id="UP000006790">
    <property type="component" value="Chromosome 7"/>
</dbReference>
<comment type="similarity">
    <text evidence="1">Belongs to the protein kinase superfamily. ADCK protein kinase family.</text>
</comment>
<dbReference type="OMA" id="SMVRTHH"/>
<feature type="domain" description="ABC1 atypical kinase-like" evidence="2">
    <location>
        <begin position="200"/>
        <end position="499"/>
    </location>
</feature>
<gene>
    <name evidence="3" type="ordered locus">Ecym_7093</name>
</gene>
<dbReference type="STRING" id="931890.G8JVT0"/>
<dbReference type="InterPro" id="IPR004147">
    <property type="entry name" value="ABC1_dom"/>
</dbReference>
<organism evidence="3 4">
    <name type="scientific">Eremothecium cymbalariae (strain CBS 270.75 / DBVPG 7215 / KCTC 17166 / NRRL Y-17582)</name>
    <name type="common">Yeast</name>
    <dbReference type="NCBI Taxonomy" id="931890"/>
    <lineage>
        <taxon>Eukaryota</taxon>
        <taxon>Fungi</taxon>
        <taxon>Dikarya</taxon>
        <taxon>Ascomycota</taxon>
        <taxon>Saccharomycotina</taxon>
        <taxon>Saccharomycetes</taxon>
        <taxon>Saccharomycetales</taxon>
        <taxon>Saccharomycetaceae</taxon>
        <taxon>Eremothecium</taxon>
    </lineage>
</organism>
<accession>G8JVT0</accession>
<keyword evidence="4" id="KW-1185">Reference proteome</keyword>
<dbReference type="InParanoid" id="G8JVT0"/>
<dbReference type="HOGENOM" id="CLU_006533_6_0_1"/>
<dbReference type="InterPro" id="IPR011009">
    <property type="entry name" value="Kinase-like_dom_sf"/>
</dbReference>
<evidence type="ECO:0000259" key="2">
    <source>
        <dbReference type="Pfam" id="PF03109"/>
    </source>
</evidence>
<dbReference type="OrthoDB" id="1290869at2759"/>
<dbReference type="GO" id="GO:0007005">
    <property type="term" value="P:mitochondrion organization"/>
    <property type="evidence" value="ECO:0007669"/>
    <property type="project" value="EnsemblFungi"/>
</dbReference>
<dbReference type="InterPro" id="IPR052402">
    <property type="entry name" value="ADCK_kinase"/>
</dbReference>
<dbReference type="eggNOG" id="KOG1236">
    <property type="taxonomic scope" value="Eukaryota"/>
</dbReference>
<evidence type="ECO:0000256" key="1">
    <source>
        <dbReference type="ARBA" id="ARBA00009670"/>
    </source>
</evidence>
<dbReference type="SUPFAM" id="SSF56112">
    <property type="entry name" value="Protein kinase-like (PK-like)"/>
    <property type="match status" value="1"/>
</dbReference>
<dbReference type="GO" id="GO:0044289">
    <property type="term" value="C:mitochondrial inner-outer membrane contact site"/>
    <property type="evidence" value="ECO:0007669"/>
    <property type="project" value="EnsemblFungi"/>
</dbReference>
<dbReference type="PANTHER" id="PTHR45890:SF1">
    <property type="entry name" value="AARF DOMAIN CONTAINING KINASE 2"/>
    <property type="match status" value="1"/>
</dbReference>